<name>A0ABN2VL76_9ACTN</name>
<gene>
    <name evidence="1" type="ORF">GCM10009801_10640</name>
</gene>
<dbReference type="InterPro" id="IPR029063">
    <property type="entry name" value="SAM-dependent_MTases_sf"/>
</dbReference>
<dbReference type="Gene3D" id="3.40.50.150">
    <property type="entry name" value="Vaccinia Virus protein VP39"/>
    <property type="match status" value="1"/>
</dbReference>
<protein>
    <submittedName>
        <fullName evidence="1">SAM-dependent methyltransferase</fullName>
    </submittedName>
</protein>
<dbReference type="Proteomes" id="UP001500016">
    <property type="component" value="Unassembled WGS sequence"/>
</dbReference>
<dbReference type="GO" id="GO:0008168">
    <property type="term" value="F:methyltransferase activity"/>
    <property type="evidence" value="ECO:0007669"/>
    <property type="project" value="UniProtKB-KW"/>
</dbReference>
<dbReference type="SUPFAM" id="SSF53335">
    <property type="entry name" value="S-adenosyl-L-methionine-dependent methyltransferases"/>
    <property type="match status" value="1"/>
</dbReference>
<reference evidence="1 2" key="1">
    <citation type="journal article" date="2019" name="Int. J. Syst. Evol. Microbiol.">
        <title>The Global Catalogue of Microorganisms (GCM) 10K type strain sequencing project: providing services to taxonomists for standard genome sequencing and annotation.</title>
        <authorList>
            <consortium name="The Broad Institute Genomics Platform"/>
            <consortium name="The Broad Institute Genome Sequencing Center for Infectious Disease"/>
            <person name="Wu L."/>
            <person name="Ma J."/>
        </authorList>
    </citation>
    <scope>NUCLEOTIDE SEQUENCE [LARGE SCALE GENOMIC DNA]</scope>
    <source>
        <strain evidence="1 2">JCM 15478</strain>
    </source>
</reference>
<keyword evidence="1" id="KW-0808">Transferase</keyword>
<dbReference type="EMBL" id="BAAAPE010000002">
    <property type="protein sequence ID" value="GAA2065366.1"/>
    <property type="molecule type" value="Genomic_DNA"/>
</dbReference>
<organism evidence="1 2">
    <name type="scientific">Streptomyces albiaxialis</name>
    <dbReference type="NCBI Taxonomy" id="329523"/>
    <lineage>
        <taxon>Bacteria</taxon>
        <taxon>Bacillati</taxon>
        <taxon>Actinomycetota</taxon>
        <taxon>Actinomycetes</taxon>
        <taxon>Kitasatosporales</taxon>
        <taxon>Streptomycetaceae</taxon>
        <taxon>Streptomyces</taxon>
    </lineage>
</organism>
<accession>A0ABN2VL76</accession>
<evidence type="ECO:0000313" key="2">
    <source>
        <dbReference type="Proteomes" id="UP001500016"/>
    </source>
</evidence>
<dbReference type="CDD" id="cd02440">
    <property type="entry name" value="AdoMet_MTases"/>
    <property type="match status" value="1"/>
</dbReference>
<evidence type="ECO:0000313" key="1">
    <source>
        <dbReference type="EMBL" id="GAA2065366.1"/>
    </source>
</evidence>
<dbReference type="PIRSF" id="PIRSF017393">
    <property type="entry name" value="MTase_SAV2177"/>
    <property type="match status" value="1"/>
</dbReference>
<comment type="caution">
    <text evidence="1">The sequence shown here is derived from an EMBL/GenBank/DDBJ whole genome shotgun (WGS) entry which is preliminary data.</text>
</comment>
<dbReference type="GO" id="GO:0032259">
    <property type="term" value="P:methylation"/>
    <property type="evidence" value="ECO:0007669"/>
    <property type="project" value="UniProtKB-KW"/>
</dbReference>
<dbReference type="InterPro" id="IPR006764">
    <property type="entry name" value="SAM_dep_MeTrfase_SAV2177_type"/>
</dbReference>
<proteinExistence type="predicted"/>
<keyword evidence="2" id="KW-1185">Reference proteome</keyword>
<keyword evidence="1" id="KW-0489">Methyltransferase</keyword>
<sequence>MGGWAVEHAGDEVTRLYASGGAGMRTGEAHSARMYDYLLGGRDNFAADREAAEAAVAAFPTLRTAARENRAFLGRAVRHVVEETGIRQFLDIGSGLPTARNVHQVARRHAPDARVVYVDNDPLVLAHGQALLAADARTTVIQADIRDPRAILGHPGTRELIDFGEPVALLAVAVLHFVSDEEDPRGLVARLREALVPGSVLVLSHATAEISPETALGVQAAYRAQGVPLTLRDRAAFAELFEEFEIAEPGIQVVSDWRATVPESERPSHAEVSWYGGTGRLP</sequence>
<dbReference type="Pfam" id="PF04672">
    <property type="entry name" value="Methyltransf_19"/>
    <property type="match status" value="1"/>
</dbReference>